<evidence type="ECO:0000313" key="2">
    <source>
        <dbReference type="EMBL" id="GEX66982.1"/>
    </source>
</evidence>
<gene>
    <name evidence="2" type="ORF">Tci_338957</name>
</gene>
<dbReference type="EMBL" id="BKCJ010122496">
    <property type="protein sequence ID" value="GEX66982.1"/>
    <property type="molecule type" value="Genomic_DNA"/>
</dbReference>
<feature type="region of interest" description="Disordered" evidence="1">
    <location>
        <begin position="44"/>
        <end position="69"/>
    </location>
</feature>
<feature type="region of interest" description="Disordered" evidence="1">
    <location>
        <begin position="1"/>
        <end position="22"/>
    </location>
</feature>
<accession>A0A699HA84</accession>
<sequence>MAFISSSNTSSGKREVPTVRGAYTDSAQVPTISTDVAAASLINDTRVQITKESRQREERESYKKDPKVEETAPKAMIAIDGIGWDWSYMAEEDEAPKNHAFVADEEEVPTEYALMAKSSSSSYNEVKKEKESIDFKIENFKNASKDLDRLLESKKLDKDKKGVGFNEYYAVLPPPAQVYLPFKKDLSWMGLPEFVDTITDYTRPTPSIDVLKSISKEQEERWKSNHPSFFEQGGSSGNVVPKPMIKFVKESGCPNATKVNNIENARKPTVKYAKMYINTS</sequence>
<feature type="compositionally biased region" description="Polar residues" evidence="1">
    <location>
        <begin position="1"/>
        <end position="11"/>
    </location>
</feature>
<feature type="compositionally biased region" description="Basic and acidic residues" evidence="1">
    <location>
        <begin position="49"/>
        <end position="69"/>
    </location>
</feature>
<organism evidence="2">
    <name type="scientific">Tanacetum cinerariifolium</name>
    <name type="common">Dalmatian daisy</name>
    <name type="synonym">Chrysanthemum cinerariifolium</name>
    <dbReference type="NCBI Taxonomy" id="118510"/>
    <lineage>
        <taxon>Eukaryota</taxon>
        <taxon>Viridiplantae</taxon>
        <taxon>Streptophyta</taxon>
        <taxon>Embryophyta</taxon>
        <taxon>Tracheophyta</taxon>
        <taxon>Spermatophyta</taxon>
        <taxon>Magnoliopsida</taxon>
        <taxon>eudicotyledons</taxon>
        <taxon>Gunneridae</taxon>
        <taxon>Pentapetalae</taxon>
        <taxon>asterids</taxon>
        <taxon>campanulids</taxon>
        <taxon>Asterales</taxon>
        <taxon>Asteraceae</taxon>
        <taxon>Asteroideae</taxon>
        <taxon>Anthemideae</taxon>
        <taxon>Anthemidinae</taxon>
        <taxon>Tanacetum</taxon>
    </lineage>
</organism>
<comment type="caution">
    <text evidence="2">The sequence shown here is derived from an EMBL/GenBank/DDBJ whole genome shotgun (WGS) entry which is preliminary data.</text>
</comment>
<protein>
    <submittedName>
        <fullName evidence="2">Uncharacterized protein</fullName>
    </submittedName>
</protein>
<reference evidence="2" key="1">
    <citation type="journal article" date="2019" name="Sci. Rep.">
        <title>Draft genome of Tanacetum cinerariifolium, the natural source of mosquito coil.</title>
        <authorList>
            <person name="Yamashiro T."/>
            <person name="Shiraishi A."/>
            <person name="Satake H."/>
            <person name="Nakayama K."/>
        </authorList>
    </citation>
    <scope>NUCLEOTIDE SEQUENCE</scope>
</reference>
<evidence type="ECO:0000256" key="1">
    <source>
        <dbReference type="SAM" id="MobiDB-lite"/>
    </source>
</evidence>
<dbReference type="AlphaFoldDB" id="A0A699HA84"/>
<proteinExistence type="predicted"/>
<name>A0A699HA84_TANCI</name>